<evidence type="ECO:0000256" key="9">
    <source>
        <dbReference type="HAMAP-Rule" id="MF_00161"/>
    </source>
</evidence>
<evidence type="ECO:0000256" key="5">
    <source>
        <dbReference type="ARBA" id="ARBA00022750"/>
    </source>
</evidence>
<keyword evidence="5 9" id="KW-0064">Aspartyl protease</keyword>
<dbReference type="PANTHER" id="PTHR33695">
    <property type="entry name" value="LIPOPROTEIN SIGNAL PEPTIDASE"/>
    <property type="match status" value="1"/>
</dbReference>
<keyword evidence="7 9" id="KW-1133">Transmembrane helix</keyword>
<dbReference type="Proteomes" id="UP001065613">
    <property type="component" value="Chromosome"/>
</dbReference>
<feature type="active site" evidence="9">
    <location>
        <position position="116"/>
    </location>
</feature>
<name>A0A977L1W3_9CYAN</name>
<evidence type="ECO:0000256" key="7">
    <source>
        <dbReference type="ARBA" id="ARBA00022989"/>
    </source>
</evidence>
<proteinExistence type="inferred from homology"/>
<feature type="transmembrane region" description="Helical" evidence="9">
    <location>
        <begin position="64"/>
        <end position="80"/>
    </location>
</feature>
<dbReference type="GO" id="GO:0004190">
    <property type="term" value="F:aspartic-type endopeptidase activity"/>
    <property type="evidence" value="ECO:0007669"/>
    <property type="project" value="UniProtKB-UniRule"/>
</dbReference>
<comment type="caution">
    <text evidence="9">Lacks conserved residue(s) required for the propagation of feature annotation.</text>
</comment>
<comment type="similarity">
    <text evidence="1 9 11">Belongs to the peptidase A8 family.</text>
</comment>
<comment type="catalytic activity">
    <reaction evidence="9 10">
        <text>Release of signal peptides from bacterial membrane prolipoproteins. Hydrolyzes -Xaa-Yaa-Zaa-|-(S,diacylglyceryl)Cys-, in which Xaa is hydrophobic (preferably Leu), and Yaa (Ala or Ser) and Zaa (Gly or Ala) have small, neutral side chains.</text>
        <dbReference type="EC" id="3.4.23.36"/>
    </reaction>
</comment>
<evidence type="ECO:0000256" key="8">
    <source>
        <dbReference type="ARBA" id="ARBA00023136"/>
    </source>
</evidence>
<dbReference type="HAMAP" id="MF_00161">
    <property type="entry name" value="LspA"/>
    <property type="match status" value="1"/>
</dbReference>
<keyword evidence="8 9" id="KW-0472">Membrane</keyword>
<dbReference type="GO" id="GO:0006508">
    <property type="term" value="P:proteolysis"/>
    <property type="evidence" value="ECO:0007669"/>
    <property type="project" value="UniProtKB-KW"/>
</dbReference>
<evidence type="ECO:0000256" key="4">
    <source>
        <dbReference type="ARBA" id="ARBA00022692"/>
    </source>
</evidence>
<dbReference type="Pfam" id="PF01252">
    <property type="entry name" value="Peptidase_A8"/>
    <property type="match status" value="1"/>
</dbReference>
<accession>A0A977L1W3</accession>
<keyword evidence="4 9" id="KW-0812">Transmembrane</keyword>
<keyword evidence="2 9" id="KW-1003">Cell membrane</keyword>
<dbReference type="PROSITE" id="PS00855">
    <property type="entry name" value="SPASE_II"/>
    <property type="match status" value="1"/>
</dbReference>
<dbReference type="EMBL" id="CP073041">
    <property type="protein sequence ID" value="UXE62505.1"/>
    <property type="molecule type" value="Genomic_DNA"/>
</dbReference>
<sequence>MRKKSLFWLVAIAGLFLDQITKHWIVGHLQQPGTTLPLIPTIFHLTYVLNSGAAFSAFRGGSGWLKWLSLGVSIGLIIFVSRVPKISRLEQFAYGCILAGALGNGIDRFLWGQVVDFLDFRWIHFPIFNVADILINMGIIGLLISNLPRRYKVDN</sequence>
<gene>
    <name evidence="9 12" type="primary">lspA</name>
    <name evidence="12" type="ORF">KA717_07025</name>
</gene>
<comment type="function">
    <text evidence="9 10">This protein specifically catalyzes the removal of signal peptides from prolipoproteins.</text>
</comment>
<organism evidence="12">
    <name type="scientific">Woronichinia naegeliana WA131</name>
    <dbReference type="NCBI Taxonomy" id="2824559"/>
    <lineage>
        <taxon>Bacteria</taxon>
        <taxon>Bacillati</taxon>
        <taxon>Cyanobacteriota</taxon>
        <taxon>Cyanophyceae</taxon>
        <taxon>Synechococcales</taxon>
        <taxon>Coelosphaeriaceae</taxon>
        <taxon>Woronichinia</taxon>
    </lineage>
</organism>
<evidence type="ECO:0000256" key="1">
    <source>
        <dbReference type="ARBA" id="ARBA00006139"/>
    </source>
</evidence>
<evidence type="ECO:0000313" key="12">
    <source>
        <dbReference type="EMBL" id="UXE62505.1"/>
    </source>
</evidence>
<keyword evidence="6 9" id="KW-0378">Hydrolase</keyword>
<keyword evidence="3 9" id="KW-0645">Protease</keyword>
<dbReference type="KEGG" id="wna:KA717_07025"/>
<feature type="active site" evidence="9">
    <location>
        <position position="132"/>
    </location>
</feature>
<comment type="pathway">
    <text evidence="9">Protein modification; lipoprotein biosynthesis (signal peptide cleavage).</text>
</comment>
<evidence type="ECO:0000256" key="6">
    <source>
        <dbReference type="ARBA" id="ARBA00022801"/>
    </source>
</evidence>
<protein>
    <recommendedName>
        <fullName evidence="9">Lipoprotein signal peptidase</fullName>
        <ecNumber evidence="9">3.4.23.36</ecNumber>
    </recommendedName>
    <alternativeName>
        <fullName evidence="9">Prolipoprotein signal peptidase</fullName>
    </alternativeName>
    <alternativeName>
        <fullName evidence="9">Signal peptidase II</fullName>
        <shortName evidence="9">SPase II</shortName>
    </alternativeName>
</protein>
<evidence type="ECO:0000256" key="10">
    <source>
        <dbReference type="RuleBase" id="RU000594"/>
    </source>
</evidence>
<dbReference type="PANTHER" id="PTHR33695:SF1">
    <property type="entry name" value="LIPOPROTEIN SIGNAL PEPTIDASE"/>
    <property type="match status" value="1"/>
</dbReference>
<dbReference type="NCBIfam" id="TIGR00077">
    <property type="entry name" value="lspA"/>
    <property type="match status" value="1"/>
</dbReference>
<evidence type="ECO:0000256" key="11">
    <source>
        <dbReference type="RuleBase" id="RU004181"/>
    </source>
</evidence>
<reference evidence="12" key="1">
    <citation type="submission" date="2021-04" db="EMBL/GenBank/DDBJ databases">
        <title>Genome sequence of Woronichinia naegeliana from Washington state freshwater lake bloom.</title>
        <authorList>
            <person name="Dreher T.W."/>
        </authorList>
    </citation>
    <scope>NUCLEOTIDE SEQUENCE</scope>
    <source>
        <strain evidence="12">WA131</strain>
    </source>
</reference>
<evidence type="ECO:0000256" key="3">
    <source>
        <dbReference type="ARBA" id="ARBA00022670"/>
    </source>
</evidence>
<evidence type="ECO:0000256" key="2">
    <source>
        <dbReference type="ARBA" id="ARBA00022475"/>
    </source>
</evidence>
<comment type="subcellular location">
    <subcellularLocation>
        <location evidence="9">Cell membrane</location>
        <topology evidence="9">Multi-pass membrane protein</topology>
    </subcellularLocation>
</comment>
<dbReference type="InterPro" id="IPR001872">
    <property type="entry name" value="Peptidase_A8"/>
</dbReference>
<dbReference type="PRINTS" id="PR00781">
    <property type="entry name" value="LIPOSIGPTASE"/>
</dbReference>
<dbReference type="GO" id="GO:0005886">
    <property type="term" value="C:plasma membrane"/>
    <property type="evidence" value="ECO:0007669"/>
    <property type="project" value="UniProtKB-SubCell"/>
</dbReference>
<dbReference type="EC" id="3.4.23.36" evidence="9"/>
<dbReference type="AlphaFoldDB" id="A0A977L1W3"/>
<feature type="transmembrane region" description="Helical" evidence="9">
    <location>
        <begin position="123"/>
        <end position="144"/>
    </location>
</feature>
<feature type="transmembrane region" description="Helical" evidence="9">
    <location>
        <begin position="92"/>
        <end position="111"/>
    </location>
</feature>